<sequence length="78" mass="8394">MGASLLAMTDEQPPLISTNRPLSRAGSLPQGWLVDSKSPGTKKPPLPSRQRGLSTYRRRSAAPYTSSSRRAPTATINT</sequence>
<evidence type="ECO:0000256" key="1">
    <source>
        <dbReference type="SAM" id="MobiDB-lite"/>
    </source>
</evidence>
<protein>
    <submittedName>
        <fullName evidence="2">Uncharacterized protein</fullName>
    </submittedName>
</protein>
<evidence type="ECO:0000313" key="3">
    <source>
        <dbReference type="Proteomes" id="UP000291121"/>
    </source>
</evidence>
<dbReference type="Proteomes" id="UP000291121">
    <property type="component" value="Chromosome"/>
</dbReference>
<gene>
    <name evidence="2" type="ORF">CUN61_11145</name>
</gene>
<keyword evidence="3" id="KW-1185">Reference proteome</keyword>
<dbReference type="EMBL" id="CP024767">
    <property type="protein sequence ID" value="QAY84512.1"/>
    <property type="molecule type" value="Genomic_DNA"/>
</dbReference>
<name>A0A4P6G4Z4_9PSED</name>
<proteinExistence type="predicted"/>
<reference evidence="2 3" key="1">
    <citation type="submission" date="2017-11" db="EMBL/GenBank/DDBJ databases">
        <title>Genome sequence of Pseudomonas arsenicoxydans ACM1.</title>
        <authorList>
            <person name="Nascimento F.X."/>
        </authorList>
    </citation>
    <scope>NUCLEOTIDE SEQUENCE [LARGE SCALE GENOMIC DNA]</scope>
    <source>
        <strain evidence="2 3">ACM1</strain>
    </source>
</reference>
<organism evidence="2 3">
    <name type="scientific">Pseudomonas arsenicoxydans</name>
    <dbReference type="NCBI Taxonomy" id="702115"/>
    <lineage>
        <taxon>Bacteria</taxon>
        <taxon>Pseudomonadati</taxon>
        <taxon>Pseudomonadota</taxon>
        <taxon>Gammaproteobacteria</taxon>
        <taxon>Pseudomonadales</taxon>
        <taxon>Pseudomonadaceae</taxon>
        <taxon>Pseudomonas</taxon>
    </lineage>
</organism>
<evidence type="ECO:0000313" key="2">
    <source>
        <dbReference type="EMBL" id="QAY84512.1"/>
    </source>
</evidence>
<feature type="region of interest" description="Disordered" evidence="1">
    <location>
        <begin position="1"/>
        <end position="78"/>
    </location>
</feature>
<dbReference type="AlphaFoldDB" id="A0A4P6G4Z4"/>
<accession>A0A4P6G4Z4</accession>
<feature type="compositionally biased region" description="Polar residues" evidence="1">
    <location>
        <begin position="63"/>
        <end position="78"/>
    </location>
</feature>